<dbReference type="Proteomes" id="UP000192656">
    <property type="component" value="Unassembled WGS sequence"/>
</dbReference>
<dbReference type="RefSeq" id="WP_210190500.1">
    <property type="nucleotide sequence ID" value="NZ_FWXR01000008.1"/>
</dbReference>
<dbReference type="InterPro" id="IPR022073">
    <property type="entry name" value="T4BSS_DotH_IcmK"/>
</dbReference>
<evidence type="ECO:0000313" key="4">
    <source>
        <dbReference type="Proteomes" id="UP000192656"/>
    </source>
</evidence>
<organism evidence="3 4">
    <name type="scientific">Fulvimarina manganoxydans</name>
    <dbReference type="NCBI Taxonomy" id="937218"/>
    <lineage>
        <taxon>Bacteria</taxon>
        <taxon>Pseudomonadati</taxon>
        <taxon>Pseudomonadota</taxon>
        <taxon>Alphaproteobacteria</taxon>
        <taxon>Hyphomicrobiales</taxon>
        <taxon>Aurantimonadaceae</taxon>
        <taxon>Fulvimarina</taxon>
    </lineage>
</organism>
<gene>
    <name evidence="3" type="ORF">SAMN06297251_10837</name>
</gene>
<keyword evidence="2" id="KW-0732">Signal</keyword>
<feature type="chain" id="PRO_5012551722" evidence="2">
    <location>
        <begin position="24"/>
        <end position="344"/>
    </location>
</feature>
<dbReference type="AlphaFoldDB" id="A0A1W2BYF5"/>
<feature type="region of interest" description="Disordered" evidence="1">
    <location>
        <begin position="28"/>
        <end position="66"/>
    </location>
</feature>
<name>A0A1W2BYF5_9HYPH</name>
<dbReference type="STRING" id="937218.SAMN06297251_10837"/>
<evidence type="ECO:0000256" key="2">
    <source>
        <dbReference type="SAM" id="SignalP"/>
    </source>
</evidence>
<dbReference type="EMBL" id="FWXR01000008">
    <property type="protein sequence ID" value="SMC78015.1"/>
    <property type="molecule type" value="Genomic_DNA"/>
</dbReference>
<dbReference type="Pfam" id="PF12293">
    <property type="entry name" value="T4BSS_DotH_IcmK"/>
    <property type="match status" value="1"/>
</dbReference>
<evidence type="ECO:0000313" key="3">
    <source>
        <dbReference type="EMBL" id="SMC78015.1"/>
    </source>
</evidence>
<reference evidence="3 4" key="1">
    <citation type="submission" date="2017-04" db="EMBL/GenBank/DDBJ databases">
        <authorList>
            <person name="Afonso C.L."/>
            <person name="Miller P.J."/>
            <person name="Scott M.A."/>
            <person name="Spackman E."/>
            <person name="Goraichik I."/>
            <person name="Dimitrov K.M."/>
            <person name="Suarez D.L."/>
            <person name="Swayne D.E."/>
        </authorList>
    </citation>
    <scope>NUCLEOTIDE SEQUENCE [LARGE SCALE GENOMIC DNA]</scope>
    <source>
        <strain evidence="3 4">CGMCC 1.10972</strain>
    </source>
</reference>
<feature type="compositionally biased region" description="Low complexity" evidence="1">
    <location>
        <begin position="48"/>
        <end position="65"/>
    </location>
</feature>
<feature type="signal peptide" evidence="2">
    <location>
        <begin position="1"/>
        <end position="23"/>
    </location>
</feature>
<sequence length="344" mass="37102">MMTARMRILVACLFLGISGPALAQSGNDPVITPQLPPQSAVSQPATTGNQPRGSQSGGQNQPQSPILGAQGLLESLDDLNRPLSPEEITAYGAALQQQFPLTPELIRDYRRRLNAIENARAAPPTGHRPHALTRTIRVSLGTNGPTPEVLTSPGVVSVISFFDRTGAPWPVASFVVGREDAFQVYAMQEGSNQLALSPLVTHGYSNLAISLVEEDQPIVLDLQTSEKQTHYRLDLSVNGLGPNAVIPAVAPKEPKMDASDDLMMAFVQGADIPRNAIPLATDDGDVSVWRYNNNYYLRTNQTLISPSWQETLSGPGGIKAYRMRPAPVALISRGGRVTKVRITR</sequence>
<evidence type="ECO:0000256" key="1">
    <source>
        <dbReference type="SAM" id="MobiDB-lite"/>
    </source>
</evidence>
<keyword evidence="4" id="KW-1185">Reference proteome</keyword>
<accession>A0A1W2BYF5</accession>
<protein>
    <submittedName>
        <fullName evidence="3">Intracellular multiplication protein IcmK</fullName>
    </submittedName>
</protein>
<proteinExistence type="predicted"/>
<feature type="compositionally biased region" description="Polar residues" evidence="1">
    <location>
        <begin position="37"/>
        <end position="47"/>
    </location>
</feature>